<dbReference type="Pfam" id="PF13379">
    <property type="entry name" value="NMT1_2"/>
    <property type="match status" value="1"/>
</dbReference>
<protein>
    <recommendedName>
        <fullName evidence="5">Putative aliphatic sulfonates-binding protein</fullName>
    </recommendedName>
</protein>
<sequence length="172" mass="18434">MLKNVPYQVEWSEFPNAAPLREALAAGALDAGSVGDAPLTFAGARGVKAKAIFATKYEGNAIIVKTDAPYQGIKDLFGKKVAFVKGSAGHALILQSLKEAGLKEDAITPAFLPPAEATLALTNGSIDAVSFWEPYISIGFRSVLLQAPRLRIKLHKTKHSAAPARVRFLHQR</sequence>
<organism evidence="6 7">
    <name type="scientific">Agrobacterium tumefaciens str. Kerr 14</name>
    <dbReference type="NCBI Taxonomy" id="1183424"/>
    <lineage>
        <taxon>Bacteria</taxon>
        <taxon>Pseudomonadati</taxon>
        <taxon>Pseudomonadota</taxon>
        <taxon>Alphaproteobacteria</taxon>
        <taxon>Hyphomicrobiales</taxon>
        <taxon>Rhizobiaceae</taxon>
        <taxon>Rhizobium/Agrobacterium group</taxon>
        <taxon>Agrobacterium</taxon>
        <taxon>Agrobacterium tumefaciens complex</taxon>
    </lineage>
</organism>
<comment type="function">
    <text evidence="4">Part of a binding-protein-dependent transport system for aliphatic sulfonates. Putative binding protein.</text>
</comment>
<name>A0A1S7SFP3_AGRTU</name>
<keyword evidence="3" id="KW-0732">Signal</keyword>
<dbReference type="Gene3D" id="3.40.190.10">
    <property type="entry name" value="Periplasmic binding protein-like II"/>
    <property type="match status" value="2"/>
</dbReference>
<evidence type="ECO:0000256" key="2">
    <source>
        <dbReference type="ARBA" id="ARBA00022448"/>
    </source>
</evidence>
<gene>
    <name evidence="6" type="ORF">AGR4C_pc30004</name>
</gene>
<dbReference type="EMBL" id="FBWC01000045">
    <property type="protein sequence ID" value="CUX68449.1"/>
    <property type="molecule type" value="Genomic_DNA"/>
</dbReference>
<keyword evidence="2" id="KW-0813">Transport</keyword>
<comment type="similarity">
    <text evidence="1">Belongs to the bacterial solute-binding protein SsuA/TauA family.</text>
</comment>
<dbReference type="SUPFAM" id="SSF53850">
    <property type="entry name" value="Periplasmic binding protein-like II"/>
    <property type="match status" value="1"/>
</dbReference>
<evidence type="ECO:0000256" key="5">
    <source>
        <dbReference type="ARBA" id="ARBA00070228"/>
    </source>
</evidence>
<evidence type="ECO:0000256" key="3">
    <source>
        <dbReference type="ARBA" id="ARBA00022729"/>
    </source>
</evidence>
<accession>A0A1S7SFP3</accession>
<evidence type="ECO:0000313" key="7">
    <source>
        <dbReference type="Proteomes" id="UP000191897"/>
    </source>
</evidence>
<proteinExistence type="inferred from homology"/>
<reference evidence="6 7" key="1">
    <citation type="submission" date="2016-01" db="EMBL/GenBank/DDBJ databases">
        <authorList>
            <person name="Oliw E.H."/>
        </authorList>
    </citation>
    <scope>NUCLEOTIDE SEQUENCE [LARGE SCALE GENOMIC DNA]</scope>
    <source>
        <strain evidence="6 7">Kerr 14</strain>
    </source>
</reference>
<dbReference type="Proteomes" id="UP000191897">
    <property type="component" value="Unassembled WGS sequence"/>
</dbReference>
<evidence type="ECO:0000256" key="4">
    <source>
        <dbReference type="ARBA" id="ARBA00055538"/>
    </source>
</evidence>
<dbReference type="PANTHER" id="PTHR30024:SF48">
    <property type="entry name" value="ABC TRANSPORTER SUBSTRATE-BINDING PROTEIN"/>
    <property type="match status" value="1"/>
</dbReference>
<evidence type="ECO:0000256" key="1">
    <source>
        <dbReference type="ARBA" id="ARBA00010742"/>
    </source>
</evidence>
<dbReference type="FunFam" id="3.40.190.10:FF:000050">
    <property type="entry name" value="Sulfonate ABC transporter substrate-binding protein"/>
    <property type="match status" value="1"/>
</dbReference>
<dbReference type="AlphaFoldDB" id="A0A1S7SFP3"/>
<dbReference type="PANTHER" id="PTHR30024">
    <property type="entry name" value="ALIPHATIC SULFONATES-BINDING PROTEIN-RELATED"/>
    <property type="match status" value="1"/>
</dbReference>
<dbReference type="RefSeq" id="WP_233279051.1">
    <property type="nucleotide sequence ID" value="NZ_LT009734.1"/>
</dbReference>
<evidence type="ECO:0000313" key="6">
    <source>
        <dbReference type="EMBL" id="CUX68449.1"/>
    </source>
</evidence>